<comment type="caution">
    <text evidence="3">The sequence shown here is derived from an EMBL/GenBank/DDBJ whole genome shotgun (WGS) entry which is preliminary data.</text>
</comment>
<feature type="region of interest" description="Disordered" evidence="1">
    <location>
        <begin position="173"/>
        <end position="198"/>
    </location>
</feature>
<feature type="region of interest" description="Disordered" evidence="1">
    <location>
        <begin position="1312"/>
        <end position="1377"/>
    </location>
</feature>
<feature type="region of interest" description="Disordered" evidence="1">
    <location>
        <begin position="50"/>
        <end position="73"/>
    </location>
</feature>
<proteinExistence type="predicted"/>
<reference evidence="3" key="1">
    <citation type="submission" date="2022-03" db="EMBL/GenBank/DDBJ databases">
        <authorList>
            <person name="Martin C."/>
        </authorList>
    </citation>
    <scope>NUCLEOTIDE SEQUENCE</scope>
</reference>
<protein>
    <submittedName>
        <fullName evidence="3">Uncharacterized protein</fullName>
    </submittedName>
</protein>
<name>A0A8S4MYU4_OWEFU</name>
<feature type="signal peptide" evidence="2">
    <location>
        <begin position="1"/>
        <end position="23"/>
    </location>
</feature>
<feature type="compositionally biased region" description="Basic and acidic residues" evidence="1">
    <location>
        <begin position="185"/>
        <end position="198"/>
    </location>
</feature>
<keyword evidence="2" id="KW-0732">Signal</keyword>
<gene>
    <name evidence="3" type="ORF">OFUS_LOCUS1642</name>
</gene>
<sequence length="1377" mass="151849">MGNFILGAMYAILFLTFIPLTFSVKAGASSVGEASTVPKEVRMGVTAVNVKRSKQSNKEQEDQTSTVNVESSDTIDIQDSSTLTASTLETKEIKLPSKPCVATTEIKQIRNIKQDISESDKALMIEVMEDLLGSDNEEDTDTVKMTAVDDGLQPKLPSEPCMTSVTVTTEDTTTVGTSVDGDELATTKDEKGPDLSDSDKKLMTEVLSELIDDTSDDGTTAQQDDIKVTTEVTITTTEQITTNVEVASGIGLTETQTFTQDETAPIETAQEAVETPPEIPSDQEKDEEQEVSARISKMGSINFDDGDITQSTVVVETTKTTSTTKELINDTVDAKIDNIEPEEKEITADVQQELLSQQNVVEVKMIEVQQEISEIKEAKAGDIKDETVDVETTKTTITTKELINDTVDVKIDNIEPEEKEITADVQQELLSQQNVVEVKMIEVQQEISEIKEAKAGDTKDGTVDVETTKTTITTKELINDTVDAKTDSIEPEEKEITATVQQELLSQQNVVEVKMIEVQQEISEIKEAKAGDIKDGTVDVDTTKTTITTKKLINDTVDAKIDNIEPEEKEITPDVQQELLSQQNVVEVKMMEVQQEISEIKEAKAGDTKDGTVDVETTKTTSTTKELINDTVDAKIDNIEPEEKEITADVQQELLSQQNGVEVNMIEVQQEISEIKEAKAGDVKDGTVDVETTKTTISTKELINDTVDVKIDNIEPEEKEIAADVQQELLSQQNVVEVKMIEVQQEISEIKEAKAGDIKDGTLDVETTKTTITAKELINDTVDAKIDNIEPEEKEITADVQQELLSQQNVVEVKMIEVQQEISEIKEAKAGDIKDGTDDVETTKTTITTKELINDTVDAKIDNIEPEEKEITADVQQELLSQQNVVEVKMMEVQQEISEINEAKAGDIKDGTDDVETTKTTITTKELINDTVDAKIDNIEPEEKEITADVQQELLSQQNVVEVKMMEFRQEISDIKEAKAGDIKDVNNTDQEKSETEIISSTTAVTRLSEEDKDLMKKVMGDLIGEDDEETQTIKGIKKENVTKETITITTSEVTQTNDDDNELMKEVMDDLINKTDASEEKAQIDEQTKVERQEDSTLTKTTTTTVITTEVTETTSDQTEQLNIAPEVEITPTTATDLSGTVITTTMTTLHSKDRIEAEQSEKNMNKEDEALMKEVMEDLLDDEDQVKESTPELQQQMSMDEIIKYEVTDVASAPKASEVNDVQEISSVSTVTTTTITTTKTLIDDTGFQQQESMEDDVVIEYDVSETQNVVIEQLTSEASPTVESVPYVQQESTEEDTVIKYDVEISKAEGASSESIESSIESSETYISSEGIGEKVYVESPDNSISSDGVEEKVTTKTTFTTTTSSTTVNTTGK</sequence>
<evidence type="ECO:0000313" key="3">
    <source>
        <dbReference type="EMBL" id="CAH1774123.1"/>
    </source>
</evidence>
<dbReference type="Proteomes" id="UP000749559">
    <property type="component" value="Unassembled WGS sequence"/>
</dbReference>
<organism evidence="3 4">
    <name type="scientific">Owenia fusiformis</name>
    <name type="common">Polychaete worm</name>
    <dbReference type="NCBI Taxonomy" id="6347"/>
    <lineage>
        <taxon>Eukaryota</taxon>
        <taxon>Metazoa</taxon>
        <taxon>Spiralia</taxon>
        <taxon>Lophotrochozoa</taxon>
        <taxon>Annelida</taxon>
        <taxon>Polychaeta</taxon>
        <taxon>Sedentaria</taxon>
        <taxon>Canalipalpata</taxon>
        <taxon>Sabellida</taxon>
        <taxon>Oweniida</taxon>
        <taxon>Oweniidae</taxon>
        <taxon>Owenia</taxon>
    </lineage>
</organism>
<feature type="compositionally biased region" description="Low complexity" evidence="1">
    <location>
        <begin position="1359"/>
        <end position="1377"/>
    </location>
</feature>
<evidence type="ECO:0000256" key="2">
    <source>
        <dbReference type="SAM" id="SignalP"/>
    </source>
</evidence>
<feature type="chain" id="PRO_5035767261" evidence="2">
    <location>
        <begin position="24"/>
        <end position="1377"/>
    </location>
</feature>
<accession>A0A8S4MYU4</accession>
<feature type="region of interest" description="Disordered" evidence="1">
    <location>
        <begin position="1078"/>
        <end position="1098"/>
    </location>
</feature>
<evidence type="ECO:0000313" key="4">
    <source>
        <dbReference type="Proteomes" id="UP000749559"/>
    </source>
</evidence>
<evidence type="ECO:0000256" key="1">
    <source>
        <dbReference type="SAM" id="MobiDB-lite"/>
    </source>
</evidence>
<keyword evidence="4" id="KW-1185">Reference proteome</keyword>
<feature type="compositionally biased region" description="Low complexity" evidence="1">
    <location>
        <begin position="1312"/>
        <end position="1334"/>
    </location>
</feature>
<dbReference type="EMBL" id="CAIIXF020000001">
    <property type="protein sequence ID" value="CAH1774123.1"/>
    <property type="molecule type" value="Genomic_DNA"/>
</dbReference>